<accession>A0AAE6WZU6</accession>
<dbReference type="NCBIfam" id="NF038291">
    <property type="entry name" value="rep_pAB02_ORF2"/>
    <property type="match status" value="1"/>
</dbReference>
<gene>
    <name evidence="2" type="ORF">FSC10_16370</name>
</gene>
<organism evidence="2 3">
    <name type="scientific">Acinetobacter schindleri</name>
    <dbReference type="NCBI Taxonomy" id="108981"/>
    <lineage>
        <taxon>Bacteria</taxon>
        <taxon>Pseudomonadati</taxon>
        <taxon>Pseudomonadota</taxon>
        <taxon>Gammaproteobacteria</taxon>
        <taxon>Moraxellales</taxon>
        <taxon>Moraxellaceae</taxon>
        <taxon>Acinetobacter</taxon>
    </lineage>
</organism>
<evidence type="ECO:0000313" key="2">
    <source>
        <dbReference type="EMBL" id="QIC68909.1"/>
    </source>
</evidence>
<evidence type="ECO:0000256" key="1">
    <source>
        <dbReference type="SAM" id="Coils"/>
    </source>
</evidence>
<dbReference type="RefSeq" id="WP_163172887.1">
    <property type="nucleotide sequence ID" value="NZ_CP044471.1"/>
</dbReference>
<feature type="coiled-coil region" evidence="1">
    <location>
        <begin position="71"/>
        <end position="112"/>
    </location>
</feature>
<keyword evidence="1" id="KW-0175">Coiled coil</keyword>
<dbReference type="AlphaFoldDB" id="A0AAE6WZU6"/>
<dbReference type="EMBL" id="CP044471">
    <property type="protein sequence ID" value="QIC68909.1"/>
    <property type="molecule type" value="Genomic_DNA"/>
</dbReference>
<reference evidence="2 3" key="1">
    <citation type="submission" date="2019-09" db="EMBL/GenBank/DDBJ databases">
        <title>Non-baumannii Acinetobacter spp. carrying blaNDM-1 isolated in China.</title>
        <authorList>
            <person name="Cui C."/>
            <person name="Chen C."/>
            <person name="Sun J."/>
            <person name="Liu Y."/>
        </authorList>
    </citation>
    <scope>NUCLEOTIDE SEQUENCE [LARGE SCALE GENOMIC DNA]</scope>
    <source>
        <strain evidence="2 3">HZE23-1</strain>
        <plasmid evidence="3">phze23-1-8</plasmid>
    </source>
</reference>
<evidence type="ECO:0000313" key="3">
    <source>
        <dbReference type="Proteomes" id="UP000503505"/>
    </source>
</evidence>
<sequence>MPKFTVAELAKKYGIARTSIYDRMKNGSISYEIDAKNRKVIDFSEMQRVYGMPNSQADSKPNSKETDNTTVELYKQLIEELRHDKSVAEERERRMYKEIEQLKDKIDNLTLALGYTPKNIQPDSQADSTNEQIRTNIDLQETVQPEQVTAIENKPIQETTTITPEPKKRGLLGRVLHAVLSDD</sequence>
<name>A0AAE6WZU6_9GAMM</name>
<proteinExistence type="predicted"/>
<protein>
    <recommendedName>
        <fullName evidence="4">DNA-binding protein</fullName>
    </recommendedName>
</protein>
<geneLocation type="plasmid" evidence="3">
    <name>phze23-1-8</name>
</geneLocation>
<evidence type="ECO:0008006" key="4">
    <source>
        <dbReference type="Google" id="ProtNLM"/>
    </source>
</evidence>
<dbReference type="InterPro" id="IPR047783">
    <property type="entry name" value="ORF2/OrfX-like"/>
</dbReference>
<dbReference type="Proteomes" id="UP000503505">
    <property type="component" value="Plasmid pHZE23-1-8"/>
</dbReference>
<keyword evidence="2" id="KW-0614">Plasmid</keyword>